<comment type="caution">
    <text evidence="1">The sequence shown here is derived from an EMBL/GenBank/DDBJ whole genome shotgun (WGS) entry which is preliminary data.</text>
</comment>
<keyword evidence="2" id="KW-1185">Reference proteome</keyword>
<evidence type="ECO:0000313" key="2">
    <source>
        <dbReference type="Proteomes" id="UP000789860"/>
    </source>
</evidence>
<sequence>HKRNITHMKKYKKHNENREELDDSNTDILGKIRLKTCLLDLQRLKLLLFTISEEQSSYLAPTLLKTTEDELERYLKKQIIHKYQNSLVW</sequence>
<name>A0ACA9LV68_9GLOM</name>
<proteinExistence type="predicted"/>
<dbReference type="Proteomes" id="UP000789860">
    <property type="component" value="Unassembled WGS sequence"/>
</dbReference>
<protein>
    <submittedName>
        <fullName evidence="1">6394_t:CDS:1</fullName>
    </submittedName>
</protein>
<feature type="non-terminal residue" evidence="1">
    <location>
        <position position="1"/>
    </location>
</feature>
<gene>
    <name evidence="1" type="ORF">SCALOS_LOCUS5233</name>
</gene>
<accession>A0ACA9LV68</accession>
<dbReference type="EMBL" id="CAJVPM010008155">
    <property type="protein sequence ID" value="CAG8552549.1"/>
    <property type="molecule type" value="Genomic_DNA"/>
</dbReference>
<evidence type="ECO:0000313" key="1">
    <source>
        <dbReference type="EMBL" id="CAG8552549.1"/>
    </source>
</evidence>
<organism evidence="1 2">
    <name type="scientific">Scutellospora calospora</name>
    <dbReference type="NCBI Taxonomy" id="85575"/>
    <lineage>
        <taxon>Eukaryota</taxon>
        <taxon>Fungi</taxon>
        <taxon>Fungi incertae sedis</taxon>
        <taxon>Mucoromycota</taxon>
        <taxon>Glomeromycotina</taxon>
        <taxon>Glomeromycetes</taxon>
        <taxon>Diversisporales</taxon>
        <taxon>Gigasporaceae</taxon>
        <taxon>Scutellospora</taxon>
    </lineage>
</organism>
<reference evidence="1" key="1">
    <citation type="submission" date="2021-06" db="EMBL/GenBank/DDBJ databases">
        <authorList>
            <person name="Kallberg Y."/>
            <person name="Tangrot J."/>
            <person name="Rosling A."/>
        </authorList>
    </citation>
    <scope>NUCLEOTIDE SEQUENCE</scope>
    <source>
        <strain evidence="1">AU212A</strain>
    </source>
</reference>